<sequence length="260" mass="29248">MGSRGRRGDPSDRWSNEYIDPETGELVREEYDRRVEDVCGEKYEYERAIVTREQADEMSSRRRGGGGGSMRGCGRSRDPCSRGGGGRTRSRVSDDMDCGGGGGGGGGRGGYRSMVQPRPPFRDPCRKEGDPPNPNTDEALAKVEEKFNNLEKQLKESCDNLNSGLCKVQACMTDGFSQVNSKMKEIEKNTDKTLQNIDDQIRSAEEELNKSLRLLSNDIAETQETFCRNLDKAKRDVDKMEKFFKREICETIRDLKTNNC</sequence>
<evidence type="ECO:0000256" key="1">
    <source>
        <dbReference type="SAM" id="Coils"/>
    </source>
</evidence>
<name>A0A6A4WEG1_AMPAM</name>
<reference evidence="3 4" key="1">
    <citation type="submission" date="2019-07" db="EMBL/GenBank/DDBJ databases">
        <title>Draft genome assembly of a fouling barnacle, Amphibalanus amphitrite (Darwin, 1854): The first reference genome for Thecostraca.</title>
        <authorList>
            <person name="Kim W."/>
        </authorList>
    </citation>
    <scope>NUCLEOTIDE SEQUENCE [LARGE SCALE GENOMIC DNA]</scope>
    <source>
        <strain evidence="3">SNU_AA5</strain>
        <tissue evidence="3">Soma without cirri and trophi</tissue>
    </source>
</reference>
<evidence type="ECO:0000313" key="3">
    <source>
        <dbReference type="EMBL" id="KAF0300388.1"/>
    </source>
</evidence>
<comment type="caution">
    <text evidence="3">The sequence shown here is derived from an EMBL/GenBank/DDBJ whole genome shotgun (WGS) entry which is preliminary data.</text>
</comment>
<proteinExistence type="predicted"/>
<keyword evidence="1" id="KW-0175">Coiled coil</keyword>
<feature type="compositionally biased region" description="Basic and acidic residues" evidence="2">
    <location>
        <begin position="1"/>
        <end position="15"/>
    </location>
</feature>
<protein>
    <submittedName>
        <fullName evidence="3">Uncharacterized protein</fullName>
    </submittedName>
</protein>
<feature type="region of interest" description="Disordered" evidence="2">
    <location>
        <begin position="52"/>
        <end position="137"/>
    </location>
</feature>
<feature type="compositionally biased region" description="Gly residues" evidence="2">
    <location>
        <begin position="98"/>
        <end position="110"/>
    </location>
</feature>
<dbReference type="Proteomes" id="UP000440578">
    <property type="component" value="Unassembled WGS sequence"/>
</dbReference>
<organism evidence="3 4">
    <name type="scientific">Amphibalanus amphitrite</name>
    <name type="common">Striped barnacle</name>
    <name type="synonym">Balanus amphitrite</name>
    <dbReference type="NCBI Taxonomy" id="1232801"/>
    <lineage>
        <taxon>Eukaryota</taxon>
        <taxon>Metazoa</taxon>
        <taxon>Ecdysozoa</taxon>
        <taxon>Arthropoda</taxon>
        <taxon>Crustacea</taxon>
        <taxon>Multicrustacea</taxon>
        <taxon>Cirripedia</taxon>
        <taxon>Thoracica</taxon>
        <taxon>Thoracicalcarea</taxon>
        <taxon>Balanomorpha</taxon>
        <taxon>Balanoidea</taxon>
        <taxon>Balanidae</taxon>
        <taxon>Amphibalaninae</taxon>
        <taxon>Amphibalanus</taxon>
    </lineage>
</organism>
<evidence type="ECO:0000256" key="2">
    <source>
        <dbReference type="SAM" id="MobiDB-lite"/>
    </source>
</evidence>
<feature type="coiled-coil region" evidence="1">
    <location>
        <begin position="187"/>
        <end position="225"/>
    </location>
</feature>
<feature type="region of interest" description="Disordered" evidence="2">
    <location>
        <begin position="1"/>
        <end position="24"/>
    </location>
</feature>
<dbReference type="OrthoDB" id="10340493at2759"/>
<evidence type="ECO:0000313" key="4">
    <source>
        <dbReference type="Proteomes" id="UP000440578"/>
    </source>
</evidence>
<accession>A0A6A4WEG1</accession>
<dbReference type="EMBL" id="VIIS01001271">
    <property type="protein sequence ID" value="KAF0300388.1"/>
    <property type="molecule type" value="Genomic_DNA"/>
</dbReference>
<dbReference type="AlphaFoldDB" id="A0A6A4WEG1"/>
<gene>
    <name evidence="3" type="ORF">FJT64_027099</name>
</gene>
<keyword evidence="4" id="KW-1185">Reference proteome</keyword>
<feature type="compositionally biased region" description="Basic and acidic residues" evidence="2">
    <location>
        <begin position="120"/>
        <end position="130"/>
    </location>
</feature>